<dbReference type="EMBL" id="JANEYF010001668">
    <property type="protein sequence ID" value="KAJ8959937.1"/>
    <property type="molecule type" value="Genomic_DNA"/>
</dbReference>
<evidence type="ECO:0000259" key="3">
    <source>
        <dbReference type="Pfam" id="PF13359"/>
    </source>
</evidence>
<dbReference type="InterPro" id="IPR027806">
    <property type="entry name" value="HARBI1_dom"/>
</dbReference>
<feature type="domain" description="DDE Tnp4" evidence="3">
    <location>
        <begin position="4"/>
        <end position="121"/>
    </location>
</feature>
<dbReference type="Pfam" id="PF13359">
    <property type="entry name" value="DDE_Tnp_4"/>
    <property type="match status" value="1"/>
</dbReference>
<dbReference type="Proteomes" id="UP001162156">
    <property type="component" value="Unassembled WGS sequence"/>
</dbReference>
<dbReference type="GO" id="GO:0046872">
    <property type="term" value="F:metal ion binding"/>
    <property type="evidence" value="ECO:0007669"/>
    <property type="project" value="UniProtKB-KW"/>
</dbReference>
<name>A0AAV8Z8M5_9CUCU</name>
<evidence type="ECO:0000256" key="1">
    <source>
        <dbReference type="ARBA" id="ARBA00001968"/>
    </source>
</evidence>
<reference evidence="4" key="1">
    <citation type="journal article" date="2023" name="Insect Mol. Biol.">
        <title>Genome sequencing provides insights into the evolution of gene families encoding plant cell wall-degrading enzymes in longhorned beetles.</title>
        <authorList>
            <person name="Shin N.R."/>
            <person name="Okamura Y."/>
            <person name="Kirsch R."/>
            <person name="Pauchet Y."/>
        </authorList>
    </citation>
    <scope>NUCLEOTIDE SEQUENCE</scope>
    <source>
        <strain evidence="4">RBIC_L_NR</strain>
    </source>
</reference>
<comment type="cofactor">
    <cofactor evidence="1">
        <name>a divalent metal cation</name>
        <dbReference type="ChEBI" id="CHEBI:60240"/>
    </cofactor>
</comment>
<evidence type="ECO:0000313" key="4">
    <source>
        <dbReference type="EMBL" id="KAJ8959937.1"/>
    </source>
</evidence>
<proteinExistence type="predicted"/>
<keyword evidence="5" id="KW-1185">Reference proteome</keyword>
<accession>A0AAV8Z8M5</accession>
<comment type="caution">
    <text evidence="4">The sequence shown here is derived from an EMBL/GenBank/DDBJ whole genome shotgun (WGS) entry which is preliminary data.</text>
</comment>
<evidence type="ECO:0000256" key="2">
    <source>
        <dbReference type="ARBA" id="ARBA00022723"/>
    </source>
</evidence>
<protein>
    <recommendedName>
        <fullName evidence="3">DDE Tnp4 domain-containing protein</fullName>
    </recommendedName>
</protein>
<dbReference type="AlphaFoldDB" id="A0AAV8Z8M5"/>
<sequence>MEKNSDGGIFSNSVMGQALLNGKLSIPSNKTLPGTNITLPHVIVGEEAFPLNKNIMRPYPGIQTRHDETKAIFNFRLSRTRRLSENVFGILTQKFIIYQRRLQMSPEHIDNVILATCCLHNFLRGNSHAIEIDPSNNNQQTNNVSTIQDLRNFGGKATEEALHIREEFKNYFLLQGQTDMRRRGYTNQ</sequence>
<keyword evidence="2" id="KW-0479">Metal-binding</keyword>
<organism evidence="4 5">
    <name type="scientific">Rhamnusium bicolor</name>
    <dbReference type="NCBI Taxonomy" id="1586634"/>
    <lineage>
        <taxon>Eukaryota</taxon>
        <taxon>Metazoa</taxon>
        <taxon>Ecdysozoa</taxon>
        <taxon>Arthropoda</taxon>
        <taxon>Hexapoda</taxon>
        <taxon>Insecta</taxon>
        <taxon>Pterygota</taxon>
        <taxon>Neoptera</taxon>
        <taxon>Endopterygota</taxon>
        <taxon>Coleoptera</taxon>
        <taxon>Polyphaga</taxon>
        <taxon>Cucujiformia</taxon>
        <taxon>Chrysomeloidea</taxon>
        <taxon>Cerambycidae</taxon>
        <taxon>Lepturinae</taxon>
        <taxon>Rhagiini</taxon>
        <taxon>Rhamnusium</taxon>
    </lineage>
</organism>
<evidence type="ECO:0000313" key="5">
    <source>
        <dbReference type="Proteomes" id="UP001162156"/>
    </source>
</evidence>
<gene>
    <name evidence="4" type="ORF">NQ314_006140</name>
</gene>